<dbReference type="InterPro" id="IPR013830">
    <property type="entry name" value="SGNH_hydro"/>
</dbReference>
<name>A0ABW4YIS5_9BACL</name>
<dbReference type="EMBL" id="JBHUHO010000016">
    <property type="protein sequence ID" value="MFD2115394.1"/>
    <property type="molecule type" value="Genomic_DNA"/>
</dbReference>
<organism evidence="2 3">
    <name type="scientific">Paenibacillus yanchengensis</name>
    <dbReference type="NCBI Taxonomy" id="2035833"/>
    <lineage>
        <taxon>Bacteria</taxon>
        <taxon>Bacillati</taxon>
        <taxon>Bacillota</taxon>
        <taxon>Bacilli</taxon>
        <taxon>Bacillales</taxon>
        <taxon>Paenibacillaceae</taxon>
        <taxon>Paenibacillus</taxon>
    </lineage>
</organism>
<dbReference type="EC" id="3.1.-.-" evidence="2"/>
<feature type="domain" description="SGNH hydrolase-type esterase" evidence="1">
    <location>
        <begin position="11"/>
        <end position="200"/>
    </location>
</feature>
<protein>
    <submittedName>
        <fullName evidence="2">SGNH/GDSL hydrolase family protein</fullName>
        <ecNumber evidence="2">3.1.-.-</ecNumber>
    </submittedName>
</protein>
<keyword evidence="2" id="KW-0378">Hydrolase</keyword>
<sequence length="221" mass="25050">MLLSKGQRLLFIGDSITDCGRARPMAEGNDALLGTGYVSLIQAFLRSTYPELEIHTINQGIGGNTVRDLKNRWQEDVIAHRPDWLAISIGINDVWRQFDSPTMPEKHVYEEEYEQTLRQLIVDTKSKVQGTIVLSPFYLEVNKEDPMRAKMDTYSAIAHRVATEQKVLFVDVQAAFDQVLQHLYSTILAADRVHPHTTGHIIIARAFLQAIGYDWNKGISL</sequence>
<evidence type="ECO:0000259" key="1">
    <source>
        <dbReference type="Pfam" id="PF13472"/>
    </source>
</evidence>
<dbReference type="InterPro" id="IPR036514">
    <property type="entry name" value="SGNH_hydro_sf"/>
</dbReference>
<comment type="caution">
    <text evidence="2">The sequence shown here is derived from an EMBL/GenBank/DDBJ whole genome shotgun (WGS) entry which is preliminary data.</text>
</comment>
<evidence type="ECO:0000313" key="2">
    <source>
        <dbReference type="EMBL" id="MFD2115394.1"/>
    </source>
</evidence>
<dbReference type="RefSeq" id="WP_377770509.1">
    <property type="nucleotide sequence ID" value="NZ_JBHUHO010000016.1"/>
</dbReference>
<dbReference type="PANTHER" id="PTHR30383:SF5">
    <property type="entry name" value="SGNH HYDROLASE-TYPE ESTERASE DOMAIN-CONTAINING PROTEIN"/>
    <property type="match status" value="1"/>
</dbReference>
<dbReference type="PANTHER" id="PTHR30383">
    <property type="entry name" value="THIOESTERASE 1/PROTEASE 1/LYSOPHOSPHOLIPASE L1"/>
    <property type="match status" value="1"/>
</dbReference>
<dbReference type="GO" id="GO:0016787">
    <property type="term" value="F:hydrolase activity"/>
    <property type="evidence" value="ECO:0007669"/>
    <property type="project" value="UniProtKB-KW"/>
</dbReference>
<proteinExistence type="predicted"/>
<dbReference type="Pfam" id="PF13472">
    <property type="entry name" value="Lipase_GDSL_2"/>
    <property type="match status" value="1"/>
</dbReference>
<reference evidence="3" key="1">
    <citation type="journal article" date="2019" name="Int. J. Syst. Evol. Microbiol.">
        <title>The Global Catalogue of Microorganisms (GCM) 10K type strain sequencing project: providing services to taxonomists for standard genome sequencing and annotation.</title>
        <authorList>
            <consortium name="The Broad Institute Genomics Platform"/>
            <consortium name="The Broad Institute Genome Sequencing Center for Infectious Disease"/>
            <person name="Wu L."/>
            <person name="Ma J."/>
        </authorList>
    </citation>
    <scope>NUCLEOTIDE SEQUENCE [LARGE SCALE GENOMIC DNA]</scope>
    <source>
        <strain evidence="3">GH52</strain>
    </source>
</reference>
<accession>A0ABW4YIS5</accession>
<dbReference type="InterPro" id="IPR051532">
    <property type="entry name" value="Ester_Hydrolysis_Enzymes"/>
</dbReference>
<dbReference type="Proteomes" id="UP001597362">
    <property type="component" value="Unassembled WGS sequence"/>
</dbReference>
<dbReference type="SUPFAM" id="SSF52266">
    <property type="entry name" value="SGNH hydrolase"/>
    <property type="match status" value="1"/>
</dbReference>
<evidence type="ECO:0000313" key="3">
    <source>
        <dbReference type="Proteomes" id="UP001597362"/>
    </source>
</evidence>
<gene>
    <name evidence="2" type="ORF">ACFSJH_06555</name>
</gene>
<dbReference type="Gene3D" id="3.40.50.1110">
    <property type="entry name" value="SGNH hydrolase"/>
    <property type="match status" value="1"/>
</dbReference>
<keyword evidence="3" id="KW-1185">Reference proteome</keyword>
<dbReference type="CDD" id="cd01834">
    <property type="entry name" value="SGNH_hydrolase_like_2"/>
    <property type="match status" value="1"/>
</dbReference>